<evidence type="ECO:0000256" key="1">
    <source>
        <dbReference type="SAM" id="MobiDB-lite"/>
    </source>
</evidence>
<dbReference type="EMBL" id="JAAAID010002244">
    <property type="protein sequence ID" value="KAG0007656.1"/>
    <property type="molecule type" value="Genomic_DNA"/>
</dbReference>
<feature type="compositionally biased region" description="Low complexity" evidence="1">
    <location>
        <begin position="206"/>
        <end position="219"/>
    </location>
</feature>
<gene>
    <name evidence="2" type="ORF">BGZ80_004396</name>
</gene>
<proteinExistence type="predicted"/>
<feature type="compositionally biased region" description="Polar residues" evidence="1">
    <location>
        <begin position="229"/>
        <end position="243"/>
    </location>
</feature>
<dbReference type="AlphaFoldDB" id="A0A9P6SWD2"/>
<comment type="caution">
    <text evidence="2">The sequence shown here is derived from an EMBL/GenBank/DDBJ whole genome shotgun (WGS) entry which is preliminary data.</text>
</comment>
<sequence length="656" mass="73852">MPGDLGTVNIDVHRFFRVIDARHWNNLSTFFRFREPGKTAEEHYYIYRNGLEEISSNSGVGERLQARASFLLDCLEYDTFVNGFATFVERSESKQTEGSVHGLFLNIAKGAGNKRPRSKDRSPFVDRRIKRKESDSKQEGASVTAGETLYNPERRLQHIVGHPLVQVPIPPNKPSPSDVADTSNVASSPVPIHPKIPSLQRSQSAVSDVTDSPSITSSPIPFPQGRLADSSTENSPILPTTSVSSESISTFDNTAEFFSQSQHLQDVVLETLQKGKVLPAWARDRPTWKFQMRVGGKDYGPDVTSWYNQARTNHSLTHNDVDKIALLSGIAHLYDKHHDLDKRTIAYIRNVCLNSIYSAEDEDMRRARAAYAKWHCWVTALRSLVFDETRLAEKEGRDPKPISTRSLVKEILSSFDHCEEERITPIFFAGLNLFRKFNNWKISRSEMSWTMSVVAPLLEEFMSAQHEIMFTCANSSSSAGNDRRGQENQSHQPSRPDVIGLAAEGKAEVFYGEIKLEKTTTEDQHIDRLRLAIFCKDALDSFERTLEATPPVVSFQVIGKQVVVFFAVKVGNAILHCKLSSFSLPVTLEELDLREDVFFPLFQAQTLIKTTAEMLGRKRPTPIAIQVFPTMASPERIKIMTTSEGKKMPQVSQSKQ</sequence>
<accession>A0A9P6SWD2</accession>
<dbReference type="Proteomes" id="UP000703661">
    <property type="component" value="Unassembled WGS sequence"/>
</dbReference>
<protein>
    <submittedName>
        <fullName evidence="2">Uncharacterized protein</fullName>
    </submittedName>
</protein>
<evidence type="ECO:0000313" key="3">
    <source>
        <dbReference type="Proteomes" id="UP000703661"/>
    </source>
</evidence>
<organism evidence="2 3">
    <name type="scientific">Entomortierella chlamydospora</name>
    <dbReference type="NCBI Taxonomy" id="101097"/>
    <lineage>
        <taxon>Eukaryota</taxon>
        <taxon>Fungi</taxon>
        <taxon>Fungi incertae sedis</taxon>
        <taxon>Mucoromycota</taxon>
        <taxon>Mortierellomycotina</taxon>
        <taxon>Mortierellomycetes</taxon>
        <taxon>Mortierellales</taxon>
        <taxon>Mortierellaceae</taxon>
        <taxon>Entomortierella</taxon>
    </lineage>
</organism>
<evidence type="ECO:0000313" key="2">
    <source>
        <dbReference type="EMBL" id="KAG0007656.1"/>
    </source>
</evidence>
<feature type="compositionally biased region" description="Basic and acidic residues" evidence="1">
    <location>
        <begin position="119"/>
        <end position="138"/>
    </location>
</feature>
<keyword evidence="3" id="KW-1185">Reference proteome</keyword>
<feature type="region of interest" description="Disordered" evidence="1">
    <location>
        <begin position="165"/>
        <end position="243"/>
    </location>
</feature>
<reference evidence="2" key="1">
    <citation type="journal article" date="2020" name="Fungal Divers.">
        <title>Resolving the Mortierellaceae phylogeny through synthesis of multi-gene phylogenetics and phylogenomics.</title>
        <authorList>
            <person name="Vandepol N."/>
            <person name="Liber J."/>
            <person name="Desiro A."/>
            <person name="Na H."/>
            <person name="Kennedy M."/>
            <person name="Barry K."/>
            <person name="Grigoriev I.V."/>
            <person name="Miller A.N."/>
            <person name="O'Donnell K."/>
            <person name="Stajich J.E."/>
            <person name="Bonito G."/>
        </authorList>
    </citation>
    <scope>NUCLEOTIDE SEQUENCE</scope>
    <source>
        <strain evidence="2">NRRL 2769</strain>
    </source>
</reference>
<feature type="region of interest" description="Disordered" evidence="1">
    <location>
        <begin position="111"/>
        <end position="150"/>
    </location>
</feature>
<feature type="region of interest" description="Disordered" evidence="1">
    <location>
        <begin position="475"/>
        <end position="497"/>
    </location>
</feature>
<name>A0A9P6SWD2_9FUNG</name>